<evidence type="ECO:0000256" key="9">
    <source>
        <dbReference type="ARBA" id="ARBA00022833"/>
    </source>
</evidence>
<evidence type="ECO:0000256" key="10">
    <source>
        <dbReference type="ARBA" id="ARBA00022840"/>
    </source>
</evidence>
<dbReference type="Gene3D" id="1.20.1580.10">
    <property type="entry name" value="ABC transporter ATPase like domain"/>
    <property type="match status" value="2"/>
</dbReference>
<dbReference type="EMBL" id="CP002467">
    <property type="protein sequence ID" value="ADV82579.1"/>
    <property type="molecule type" value="Genomic_DNA"/>
</dbReference>
<keyword evidence="6" id="KW-0227">DNA damage</keyword>
<keyword evidence="8" id="KW-0863">Zinc-finger</keyword>
<evidence type="ECO:0000256" key="5">
    <source>
        <dbReference type="ARBA" id="ARBA00022741"/>
    </source>
</evidence>
<dbReference type="RefSeq" id="WP_013568312.1">
    <property type="nucleotide sequence ID" value="NC_014963.1"/>
</dbReference>
<keyword evidence="13" id="KW-0234">DNA repair</keyword>
<feature type="domain" description="ABC transporter" evidence="18">
    <location>
        <begin position="596"/>
        <end position="924"/>
    </location>
</feature>
<dbReference type="SUPFAM" id="SSF52540">
    <property type="entry name" value="P-loop containing nucleoside triphosphate hydrolases"/>
    <property type="match status" value="2"/>
</dbReference>
<dbReference type="eggNOG" id="COG0178">
    <property type="taxonomic scope" value="Bacteria"/>
</dbReference>
<dbReference type="InterPro" id="IPR017871">
    <property type="entry name" value="ABC_transporter-like_CS"/>
</dbReference>
<dbReference type="OrthoDB" id="9809851at2"/>
<dbReference type="GO" id="GO:0004518">
    <property type="term" value="F:nuclease activity"/>
    <property type="evidence" value="ECO:0007669"/>
    <property type="project" value="UniProtKB-KW"/>
</dbReference>
<evidence type="ECO:0000256" key="17">
    <source>
        <dbReference type="SAM" id="MobiDB-lite"/>
    </source>
</evidence>
<sequence>MSVTHITVRGARHHNLKNINVSIPRNTLTVVTGLSGSGKSSLAFDTIYAEGQRRYVETLSAYARQFLDQMERPDVDSIEGLSPAISIEQKTTSRSPRSTVGTITEIYDYLRLLWASVGRPHCPNCGLEITRQSADQIVERVVSLEPGERITVMAPLVRGRKGEFREELEALDQQGFRARVDGQMIEIEEGMRLEKRKNHTIEAIVDRILLKKDENGKPDTRRLEASVQKALQMANGLVLIGIHGYDETLYSSSMACPECGINVPKLEPRSFSFNSTYGACPECNGLGSIYDFDPAKTITDWSKPLLDGAMGPGSSSSYLLRLIKLGAEKYKINLKLPFEELSEPHQKILLYGPPRGESARTGFHGIFSYLRDSMEESKSDSFREYYMQFMSATECPQCKGQRLRPESLAVTVEGRSIADFTSLSLARAMTAARAMKFVGREKLIADRLQREVIERLEFLNAVGLNYLSLNRSAATLSGGEGQRIRLATQIGSRLRGVLYVLDEPSIGLHQRDNMRLIQAMENLRDLGNTVLVVEHDEDTIQKADYVLDLGPGAGKNGGELIAAGTPAEIMAEPNSLTGRYMSGEIEILSRPVPRALSGKWITVENARSHNLQNVTAKFPLGVMTVVTGVSGSGKSTLVNDILYRSLAKLLYRSKEEPGLHGAVLGAEQLDKVIQIDQSPIGRTPRSNPATYTGVFTAIRDLFAMLPDSRERGYKPGRFSFNVQGGRCEACQGDGQRRIEMNFLPDVYVLCEVCNGRRYNQETLSVKFNGHSIADVLDLSIADALTILADIPNVKIKLQTLVDVGLGYIHLGQSATTLSGGEAQRMKLAKELSKRQTGKTLYLLDEPTTGLHFDDVRKLLEVLDRLTDLGNSIIIIEHNLDVIRNADWILDMGPEGGEGGGTIVAEGTPEQVARVETSYTGEFLARHYVARPGSMRPPAPKYEAPVIVKTEVANATKFAPSAEEKAAKRKAAAKTAAKKSAEKKAAREAETPVAPTPKKVAPQKAAKKKAAKK</sequence>
<evidence type="ECO:0000256" key="14">
    <source>
        <dbReference type="ARBA" id="ARBA00038000"/>
    </source>
</evidence>
<evidence type="ECO:0000256" key="2">
    <source>
        <dbReference type="ARBA" id="ARBA00022490"/>
    </source>
</evidence>
<keyword evidence="11" id="KW-0267">Excision nuclease</keyword>
<feature type="compositionally biased region" description="Low complexity" evidence="17">
    <location>
        <begin position="990"/>
        <end position="1003"/>
    </location>
</feature>
<dbReference type="Pfam" id="PF17760">
    <property type="entry name" value="UvrA_inter"/>
    <property type="match status" value="1"/>
</dbReference>
<dbReference type="GO" id="GO:0008270">
    <property type="term" value="F:zinc ion binding"/>
    <property type="evidence" value="ECO:0007669"/>
    <property type="project" value="UniProtKB-KW"/>
</dbReference>
<dbReference type="GO" id="GO:0005737">
    <property type="term" value="C:cytoplasm"/>
    <property type="evidence" value="ECO:0007669"/>
    <property type="project" value="UniProtKB-SubCell"/>
</dbReference>
<evidence type="ECO:0000256" key="1">
    <source>
        <dbReference type="ARBA" id="ARBA00004496"/>
    </source>
</evidence>
<dbReference type="InterPro" id="IPR004602">
    <property type="entry name" value="UvrA"/>
</dbReference>
<dbReference type="FunFam" id="1.20.1580.10:FF:000002">
    <property type="entry name" value="UvrABC system protein A"/>
    <property type="match status" value="1"/>
</dbReference>
<dbReference type="InterPro" id="IPR013815">
    <property type="entry name" value="ATP_grasp_subdomain_1"/>
</dbReference>
<dbReference type="GO" id="GO:0005524">
    <property type="term" value="F:ATP binding"/>
    <property type="evidence" value="ECO:0007669"/>
    <property type="project" value="UniProtKB-KW"/>
</dbReference>
<dbReference type="Gene3D" id="1.10.8.280">
    <property type="entry name" value="ABC transporter ATPase domain-like"/>
    <property type="match status" value="1"/>
</dbReference>
<evidence type="ECO:0000313" key="19">
    <source>
        <dbReference type="EMBL" id="ADV82579.1"/>
    </source>
</evidence>
<evidence type="ECO:0000259" key="18">
    <source>
        <dbReference type="PROSITE" id="PS50893"/>
    </source>
</evidence>
<keyword evidence="2" id="KW-0963">Cytoplasm</keyword>
<gene>
    <name evidence="19" type="ordered locus">AciPR4_1773</name>
</gene>
<dbReference type="GO" id="GO:0006289">
    <property type="term" value="P:nucleotide-excision repair"/>
    <property type="evidence" value="ECO:0007669"/>
    <property type="project" value="InterPro"/>
</dbReference>
<dbReference type="InterPro" id="IPR041102">
    <property type="entry name" value="UvrA_inter"/>
</dbReference>
<dbReference type="PANTHER" id="PTHR43152">
    <property type="entry name" value="UVRABC SYSTEM PROTEIN A"/>
    <property type="match status" value="1"/>
</dbReference>
<proteinExistence type="inferred from homology"/>
<dbReference type="GO" id="GO:0009380">
    <property type="term" value="C:excinuclease repair complex"/>
    <property type="evidence" value="ECO:0007669"/>
    <property type="project" value="InterPro"/>
</dbReference>
<evidence type="ECO:0000313" key="20">
    <source>
        <dbReference type="Proteomes" id="UP000006844"/>
    </source>
</evidence>
<evidence type="ECO:0000256" key="16">
    <source>
        <dbReference type="ARBA" id="ARBA00042156"/>
    </source>
</evidence>
<feature type="compositionally biased region" description="Basic and acidic residues" evidence="17">
    <location>
        <begin position="978"/>
        <end position="989"/>
    </location>
</feature>
<dbReference type="NCBIfam" id="NF001503">
    <property type="entry name" value="PRK00349.1"/>
    <property type="match status" value="1"/>
</dbReference>
<dbReference type="Gene3D" id="3.30.1490.20">
    <property type="entry name" value="ATP-grasp fold, A domain"/>
    <property type="match status" value="1"/>
</dbReference>
<reference evidence="19 20" key="1">
    <citation type="journal article" date="2012" name="Stand. Genomic Sci.">
        <title>Complete genome sequence of Terriglobus saanensis type strain SP1PR4(T), an Acidobacteria from tundra soil.</title>
        <authorList>
            <person name="Rawat S.R."/>
            <person name="Mannisto M.K."/>
            <person name="Starovoytov V."/>
            <person name="Goodwin L."/>
            <person name="Nolan M."/>
            <person name="Hauser L."/>
            <person name="Land M."/>
            <person name="Davenport K.W."/>
            <person name="Woyke T."/>
            <person name="Haggblom M.M."/>
        </authorList>
    </citation>
    <scope>NUCLEOTIDE SEQUENCE</scope>
    <source>
        <strain evidence="20">ATCC BAA-1853 / DSM 23119 / SP1PR4</strain>
    </source>
</reference>
<comment type="subcellular location">
    <subcellularLocation>
        <location evidence="1">Cytoplasm</location>
    </subcellularLocation>
</comment>
<dbReference type="NCBIfam" id="TIGR00630">
    <property type="entry name" value="uvra"/>
    <property type="match status" value="1"/>
</dbReference>
<protein>
    <recommendedName>
        <fullName evidence="15">UvrABC system protein A</fullName>
    </recommendedName>
    <alternativeName>
        <fullName evidence="16">Excinuclease ABC subunit A</fullName>
    </alternativeName>
</protein>
<evidence type="ECO:0000256" key="11">
    <source>
        <dbReference type="ARBA" id="ARBA00022881"/>
    </source>
</evidence>
<dbReference type="PANTHER" id="PTHR43152:SF3">
    <property type="entry name" value="UVRABC SYSTEM PROTEIN A"/>
    <property type="match status" value="1"/>
</dbReference>
<dbReference type="InterPro" id="IPR041552">
    <property type="entry name" value="UvrA_DNA-bd"/>
</dbReference>
<keyword evidence="5" id="KW-0547">Nucleotide-binding</keyword>
<dbReference type="HOGENOM" id="CLU_001370_0_2_0"/>
<dbReference type="Gene3D" id="3.40.50.300">
    <property type="entry name" value="P-loop containing nucleotide triphosphate hydrolases"/>
    <property type="match status" value="2"/>
</dbReference>
<keyword evidence="12" id="KW-0238">DNA-binding</keyword>
<dbReference type="PROSITE" id="PS00211">
    <property type="entry name" value="ABC_TRANSPORTER_1"/>
    <property type="match status" value="1"/>
</dbReference>
<dbReference type="GO" id="GO:0016887">
    <property type="term" value="F:ATP hydrolysis activity"/>
    <property type="evidence" value="ECO:0007669"/>
    <property type="project" value="InterPro"/>
</dbReference>
<keyword evidence="9" id="KW-0862">Zinc</keyword>
<dbReference type="STRING" id="401053.AciPR4_1773"/>
<evidence type="ECO:0000256" key="7">
    <source>
        <dbReference type="ARBA" id="ARBA00022769"/>
    </source>
</evidence>
<name>E8V4V1_TERSS</name>
<keyword evidence="7" id="KW-0228">DNA excision</keyword>
<accession>E8V4V1</accession>
<dbReference type="GO" id="GO:0003677">
    <property type="term" value="F:DNA binding"/>
    <property type="evidence" value="ECO:0007669"/>
    <property type="project" value="UniProtKB-KW"/>
</dbReference>
<keyword evidence="20" id="KW-1185">Reference proteome</keyword>
<evidence type="ECO:0000256" key="15">
    <source>
        <dbReference type="ARBA" id="ARBA00039316"/>
    </source>
</evidence>
<evidence type="ECO:0000256" key="12">
    <source>
        <dbReference type="ARBA" id="ARBA00023125"/>
    </source>
</evidence>
<keyword evidence="10" id="KW-0067">ATP-binding</keyword>
<keyword evidence="4" id="KW-0677">Repeat</keyword>
<dbReference type="PROSITE" id="PS50893">
    <property type="entry name" value="ABC_TRANSPORTER_2"/>
    <property type="match status" value="2"/>
</dbReference>
<dbReference type="AlphaFoldDB" id="E8V4V1"/>
<evidence type="ECO:0000256" key="6">
    <source>
        <dbReference type="ARBA" id="ARBA00022763"/>
    </source>
</evidence>
<keyword evidence="3" id="KW-0479">Metal-binding</keyword>
<evidence type="ECO:0000256" key="13">
    <source>
        <dbReference type="ARBA" id="ARBA00023204"/>
    </source>
</evidence>
<evidence type="ECO:0000256" key="3">
    <source>
        <dbReference type="ARBA" id="ARBA00022723"/>
    </source>
</evidence>
<dbReference type="KEGG" id="tsa:AciPR4_1773"/>
<dbReference type="Proteomes" id="UP000006844">
    <property type="component" value="Chromosome"/>
</dbReference>
<dbReference type="Pfam" id="PF17755">
    <property type="entry name" value="UvrA_DNA-bind"/>
    <property type="match status" value="1"/>
</dbReference>
<organism evidence="19 20">
    <name type="scientific">Terriglobus saanensis (strain ATCC BAA-1853 / DSM 23119 / SP1PR4)</name>
    <dbReference type="NCBI Taxonomy" id="401053"/>
    <lineage>
        <taxon>Bacteria</taxon>
        <taxon>Pseudomonadati</taxon>
        <taxon>Acidobacteriota</taxon>
        <taxon>Terriglobia</taxon>
        <taxon>Terriglobales</taxon>
        <taxon>Acidobacteriaceae</taxon>
        <taxon>Terriglobus</taxon>
    </lineage>
</organism>
<evidence type="ECO:0000256" key="4">
    <source>
        <dbReference type="ARBA" id="ARBA00022737"/>
    </source>
</evidence>
<comment type="similarity">
    <text evidence="14">Belongs to the ABC transporter superfamily. UvrA family.</text>
</comment>
<dbReference type="InterPro" id="IPR027417">
    <property type="entry name" value="P-loop_NTPase"/>
</dbReference>
<feature type="region of interest" description="Disordered" evidence="17">
    <location>
        <begin position="959"/>
        <end position="1012"/>
    </location>
</feature>
<evidence type="ECO:0000256" key="8">
    <source>
        <dbReference type="ARBA" id="ARBA00022771"/>
    </source>
</evidence>
<dbReference type="InterPro" id="IPR003439">
    <property type="entry name" value="ABC_transporter-like_ATP-bd"/>
</dbReference>
<dbReference type="CDD" id="cd03271">
    <property type="entry name" value="ABC_UvrA_II"/>
    <property type="match status" value="1"/>
</dbReference>
<feature type="domain" description="ABC transporter" evidence="18">
    <location>
        <begin position="320"/>
        <end position="576"/>
    </location>
</feature>